<comment type="caution">
    <text evidence="1">The sequence shown here is derived from an EMBL/GenBank/DDBJ whole genome shotgun (WGS) entry which is preliminary data.</text>
</comment>
<name>A0A9D4KZA1_DREPO</name>
<proteinExistence type="predicted"/>
<accession>A0A9D4KZA1</accession>
<dbReference type="EMBL" id="JAIWYP010000003">
    <property type="protein sequence ID" value="KAH3848903.1"/>
    <property type="molecule type" value="Genomic_DNA"/>
</dbReference>
<keyword evidence="2" id="KW-1185">Reference proteome</keyword>
<sequence>MTAAATTAAAITAAKLNGYSNFRNIIRSITKNPHKKQNLGDERLIEHREYKPLKTTYQNVHHFVGSCF</sequence>
<gene>
    <name evidence="1" type="ORF">DPMN_091287</name>
</gene>
<dbReference type="Proteomes" id="UP000828390">
    <property type="component" value="Unassembled WGS sequence"/>
</dbReference>
<evidence type="ECO:0000313" key="1">
    <source>
        <dbReference type="EMBL" id="KAH3848903.1"/>
    </source>
</evidence>
<organism evidence="1 2">
    <name type="scientific">Dreissena polymorpha</name>
    <name type="common">Zebra mussel</name>
    <name type="synonym">Mytilus polymorpha</name>
    <dbReference type="NCBI Taxonomy" id="45954"/>
    <lineage>
        <taxon>Eukaryota</taxon>
        <taxon>Metazoa</taxon>
        <taxon>Spiralia</taxon>
        <taxon>Lophotrochozoa</taxon>
        <taxon>Mollusca</taxon>
        <taxon>Bivalvia</taxon>
        <taxon>Autobranchia</taxon>
        <taxon>Heteroconchia</taxon>
        <taxon>Euheterodonta</taxon>
        <taxon>Imparidentia</taxon>
        <taxon>Neoheterodontei</taxon>
        <taxon>Myida</taxon>
        <taxon>Dreissenoidea</taxon>
        <taxon>Dreissenidae</taxon>
        <taxon>Dreissena</taxon>
    </lineage>
</organism>
<dbReference type="AlphaFoldDB" id="A0A9D4KZA1"/>
<reference evidence="1" key="2">
    <citation type="submission" date="2020-11" db="EMBL/GenBank/DDBJ databases">
        <authorList>
            <person name="McCartney M.A."/>
            <person name="Auch B."/>
            <person name="Kono T."/>
            <person name="Mallez S."/>
            <person name="Becker A."/>
            <person name="Gohl D.M."/>
            <person name="Silverstein K.A.T."/>
            <person name="Koren S."/>
            <person name="Bechman K.B."/>
            <person name="Herman A."/>
            <person name="Abrahante J.E."/>
            <person name="Garbe J."/>
        </authorList>
    </citation>
    <scope>NUCLEOTIDE SEQUENCE</scope>
    <source>
        <strain evidence="1">Duluth1</strain>
        <tissue evidence="1">Whole animal</tissue>
    </source>
</reference>
<evidence type="ECO:0000313" key="2">
    <source>
        <dbReference type="Proteomes" id="UP000828390"/>
    </source>
</evidence>
<reference evidence="1" key="1">
    <citation type="journal article" date="2019" name="bioRxiv">
        <title>The Genome of the Zebra Mussel, Dreissena polymorpha: A Resource for Invasive Species Research.</title>
        <authorList>
            <person name="McCartney M.A."/>
            <person name="Auch B."/>
            <person name="Kono T."/>
            <person name="Mallez S."/>
            <person name="Zhang Y."/>
            <person name="Obille A."/>
            <person name="Becker A."/>
            <person name="Abrahante J.E."/>
            <person name="Garbe J."/>
            <person name="Badalamenti J.P."/>
            <person name="Herman A."/>
            <person name="Mangelson H."/>
            <person name="Liachko I."/>
            <person name="Sullivan S."/>
            <person name="Sone E.D."/>
            <person name="Koren S."/>
            <person name="Silverstein K.A.T."/>
            <person name="Beckman K.B."/>
            <person name="Gohl D.M."/>
        </authorList>
    </citation>
    <scope>NUCLEOTIDE SEQUENCE</scope>
    <source>
        <strain evidence="1">Duluth1</strain>
        <tissue evidence="1">Whole animal</tissue>
    </source>
</reference>
<protein>
    <submittedName>
        <fullName evidence="1">Uncharacterized protein</fullName>
    </submittedName>
</protein>